<evidence type="ECO:0000256" key="22">
    <source>
        <dbReference type="ARBA" id="ARBA00081533"/>
    </source>
</evidence>
<dbReference type="InterPro" id="IPR006683">
    <property type="entry name" value="Thioestr_dom"/>
</dbReference>
<evidence type="ECO:0000256" key="8">
    <source>
        <dbReference type="ARBA" id="ARBA00022990"/>
    </source>
</evidence>
<evidence type="ECO:0000256" key="17">
    <source>
        <dbReference type="ARBA" id="ARBA00052976"/>
    </source>
</evidence>
<evidence type="ECO:0000256" key="6">
    <source>
        <dbReference type="ARBA" id="ARBA00022490"/>
    </source>
</evidence>
<dbReference type="GO" id="GO:0005829">
    <property type="term" value="C:cytosol"/>
    <property type="evidence" value="ECO:0007669"/>
    <property type="project" value="UniProtKB-SubCell"/>
</dbReference>
<evidence type="ECO:0000256" key="15">
    <source>
        <dbReference type="ARBA" id="ARBA00048074"/>
    </source>
</evidence>
<dbReference type="PANTHER" id="PTHR21660:SF1">
    <property type="entry name" value="ACYL-COENZYME A THIOESTERASE 13"/>
    <property type="match status" value="1"/>
</dbReference>
<evidence type="ECO:0000313" key="25">
    <source>
        <dbReference type="EMBL" id="PFX18756.1"/>
    </source>
</evidence>
<dbReference type="EMBL" id="LSMT01000394">
    <property type="protein sequence ID" value="PFX18756.1"/>
    <property type="molecule type" value="Genomic_DNA"/>
</dbReference>
<evidence type="ECO:0000256" key="9">
    <source>
        <dbReference type="ARBA" id="ARBA00023098"/>
    </source>
</evidence>
<reference evidence="26" key="1">
    <citation type="journal article" date="2017" name="bioRxiv">
        <title>Comparative analysis of the genomes of Stylophora pistillata and Acropora digitifera provides evidence for extensive differences between species of corals.</title>
        <authorList>
            <person name="Voolstra C.R."/>
            <person name="Li Y."/>
            <person name="Liew Y.J."/>
            <person name="Baumgarten S."/>
            <person name="Zoccola D."/>
            <person name="Flot J.-F."/>
            <person name="Tambutte S."/>
            <person name="Allemand D."/>
            <person name="Aranda M."/>
        </authorList>
    </citation>
    <scope>NUCLEOTIDE SEQUENCE [LARGE SCALE GENOMIC DNA]</scope>
</reference>
<dbReference type="PANTHER" id="PTHR21660">
    <property type="entry name" value="THIOESTERASE SUPERFAMILY MEMBER-RELATED"/>
    <property type="match status" value="1"/>
</dbReference>
<comment type="subcellular location">
    <subcellularLocation>
        <location evidence="3">Cytoplasm</location>
        <location evidence="3">Cytoskeleton</location>
        <location evidence="3">Spindle</location>
    </subcellularLocation>
    <subcellularLocation>
        <location evidence="4">Cytoplasm</location>
        <location evidence="4">Cytosol</location>
    </subcellularLocation>
    <subcellularLocation>
        <location evidence="2">Mitochondrion</location>
    </subcellularLocation>
    <subcellularLocation>
        <location evidence="1">Nucleus</location>
    </subcellularLocation>
</comment>
<evidence type="ECO:0000256" key="7">
    <source>
        <dbReference type="ARBA" id="ARBA00022801"/>
    </source>
</evidence>
<proteinExistence type="inferred from homology"/>
<dbReference type="GO" id="GO:0005739">
    <property type="term" value="C:mitochondrion"/>
    <property type="evidence" value="ECO:0007669"/>
    <property type="project" value="UniProtKB-SubCell"/>
</dbReference>
<dbReference type="AlphaFoldDB" id="A0A2B4RNK4"/>
<comment type="catalytic activity">
    <reaction evidence="13">
        <text>octanoyl-CoA + H2O = octanoate + CoA + H(+)</text>
        <dbReference type="Rhea" id="RHEA:30143"/>
        <dbReference type="ChEBI" id="CHEBI:15377"/>
        <dbReference type="ChEBI" id="CHEBI:15378"/>
        <dbReference type="ChEBI" id="CHEBI:25646"/>
        <dbReference type="ChEBI" id="CHEBI:57287"/>
        <dbReference type="ChEBI" id="CHEBI:57386"/>
    </reaction>
    <physiologicalReaction direction="left-to-right" evidence="13">
        <dbReference type="Rhea" id="RHEA:30144"/>
    </physiologicalReaction>
</comment>
<evidence type="ECO:0000256" key="11">
    <source>
        <dbReference type="ARBA" id="ARBA00023212"/>
    </source>
</evidence>
<keyword evidence="26" id="KW-1185">Reference proteome</keyword>
<evidence type="ECO:0000256" key="21">
    <source>
        <dbReference type="ARBA" id="ARBA00075657"/>
    </source>
</evidence>
<evidence type="ECO:0000256" key="23">
    <source>
        <dbReference type="ARBA" id="ARBA00083956"/>
    </source>
</evidence>
<keyword evidence="6" id="KW-0963">Cytoplasm</keyword>
<dbReference type="OrthoDB" id="46529at2759"/>
<keyword evidence="9" id="KW-0443">Lipid metabolism</keyword>
<evidence type="ECO:0000256" key="12">
    <source>
        <dbReference type="ARBA" id="ARBA00023242"/>
    </source>
</evidence>
<dbReference type="Proteomes" id="UP000225706">
    <property type="component" value="Unassembled WGS sequence"/>
</dbReference>
<evidence type="ECO:0000313" key="26">
    <source>
        <dbReference type="Proteomes" id="UP000225706"/>
    </source>
</evidence>
<evidence type="ECO:0000256" key="1">
    <source>
        <dbReference type="ARBA" id="ARBA00004123"/>
    </source>
</evidence>
<organism evidence="25 26">
    <name type="scientific">Stylophora pistillata</name>
    <name type="common">Smooth cauliflower coral</name>
    <dbReference type="NCBI Taxonomy" id="50429"/>
    <lineage>
        <taxon>Eukaryota</taxon>
        <taxon>Metazoa</taxon>
        <taxon>Cnidaria</taxon>
        <taxon>Anthozoa</taxon>
        <taxon>Hexacorallia</taxon>
        <taxon>Scleractinia</taxon>
        <taxon>Astrocoeniina</taxon>
        <taxon>Pocilloporidae</taxon>
        <taxon>Stylophora</taxon>
    </lineage>
</organism>
<evidence type="ECO:0000256" key="4">
    <source>
        <dbReference type="ARBA" id="ARBA00004514"/>
    </source>
</evidence>
<keyword evidence="12" id="KW-0539">Nucleus</keyword>
<comment type="catalytic activity">
    <reaction evidence="14">
        <text>decanoyl-CoA + H2O = decanoate + CoA + H(+)</text>
        <dbReference type="Rhea" id="RHEA:40059"/>
        <dbReference type="ChEBI" id="CHEBI:15377"/>
        <dbReference type="ChEBI" id="CHEBI:15378"/>
        <dbReference type="ChEBI" id="CHEBI:27689"/>
        <dbReference type="ChEBI" id="CHEBI:57287"/>
        <dbReference type="ChEBI" id="CHEBI:61430"/>
    </reaction>
    <physiologicalReaction direction="left-to-right" evidence="14">
        <dbReference type="Rhea" id="RHEA:40060"/>
    </physiologicalReaction>
</comment>
<evidence type="ECO:0000256" key="19">
    <source>
        <dbReference type="ARBA" id="ARBA00064709"/>
    </source>
</evidence>
<gene>
    <name evidence="25" type="primary">ACOT13</name>
    <name evidence="25" type="ORF">AWC38_SpisGene16850</name>
</gene>
<keyword evidence="10" id="KW-0496">Mitochondrion</keyword>
<evidence type="ECO:0000256" key="5">
    <source>
        <dbReference type="ARBA" id="ARBA00008324"/>
    </source>
</evidence>
<comment type="catalytic activity">
    <reaction evidence="15">
        <text>dodecanoyl-CoA + H2O = dodecanoate + CoA + H(+)</text>
        <dbReference type="Rhea" id="RHEA:30135"/>
        <dbReference type="ChEBI" id="CHEBI:15377"/>
        <dbReference type="ChEBI" id="CHEBI:15378"/>
        <dbReference type="ChEBI" id="CHEBI:18262"/>
        <dbReference type="ChEBI" id="CHEBI:57287"/>
        <dbReference type="ChEBI" id="CHEBI:57375"/>
    </reaction>
    <physiologicalReaction direction="left-to-right" evidence="15">
        <dbReference type="Rhea" id="RHEA:30136"/>
    </physiologicalReaction>
</comment>
<evidence type="ECO:0000259" key="24">
    <source>
        <dbReference type="Pfam" id="PF03061"/>
    </source>
</evidence>
<dbReference type="GO" id="GO:0047617">
    <property type="term" value="F:fatty acyl-CoA hydrolase activity"/>
    <property type="evidence" value="ECO:0007669"/>
    <property type="project" value="InterPro"/>
</dbReference>
<keyword evidence="8" id="KW-0007">Acetylation</keyword>
<keyword evidence="7" id="KW-0378">Hydrolase</keyword>
<dbReference type="InterPro" id="IPR003736">
    <property type="entry name" value="PAAI_dom"/>
</dbReference>
<comment type="similarity">
    <text evidence="5">Belongs to the thioesterase PaaI family.</text>
</comment>
<dbReference type="NCBIfam" id="TIGR00369">
    <property type="entry name" value="unchar_dom_1"/>
    <property type="match status" value="1"/>
</dbReference>
<dbReference type="Pfam" id="PF03061">
    <property type="entry name" value="4HBT"/>
    <property type="match status" value="1"/>
</dbReference>
<comment type="function">
    <text evidence="18">Catalyzes the hydrolysis of acyl-CoAs into free fatty acids and coenzyme A (CoASH), regulating their respective intracellular levels. Has acyl-CoA thioesterase activity towards medium (C12) and long-chain (C18) fatty acyl-CoA substrates. Can also hydrolyze 3-hydroxyphenylacetyl-CoA and 3,4-dihydroxyphenylacetyl-CoA (in vitro). May play a role in controlling adaptive thermogenesis.</text>
</comment>
<comment type="catalytic activity">
    <reaction evidence="17">
        <text>a fatty acyl-CoA + H2O = a fatty acid + CoA + H(+)</text>
        <dbReference type="Rhea" id="RHEA:16781"/>
        <dbReference type="ChEBI" id="CHEBI:15377"/>
        <dbReference type="ChEBI" id="CHEBI:15378"/>
        <dbReference type="ChEBI" id="CHEBI:28868"/>
        <dbReference type="ChEBI" id="CHEBI:57287"/>
        <dbReference type="ChEBI" id="CHEBI:77636"/>
    </reaction>
    <physiologicalReaction direction="left-to-right" evidence="17">
        <dbReference type="Rhea" id="RHEA:16782"/>
    </physiologicalReaction>
</comment>
<evidence type="ECO:0000256" key="3">
    <source>
        <dbReference type="ARBA" id="ARBA00004186"/>
    </source>
</evidence>
<dbReference type="STRING" id="50429.A0A2B4RNK4"/>
<evidence type="ECO:0000256" key="20">
    <source>
        <dbReference type="ARBA" id="ARBA00067273"/>
    </source>
</evidence>
<evidence type="ECO:0000256" key="2">
    <source>
        <dbReference type="ARBA" id="ARBA00004173"/>
    </source>
</evidence>
<comment type="caution">
    <text evidence="25">The sequence shown here is derived from an EMBL/GenBank/DDBJ whole genome shotgun (WGS) entry which is preliminary data.</text>
</comment>
<dbReference type="CDD" id="cd03443">
    <property type="entry name" value="PaaI_thioesterase"/>
    <property type="match status" value="1"/>
</dbReference>
<accession>A0A2B4RNK4</accession>
<dbReference type="SUPFAM" id="SSF54637">
    <property type="entry name" value="Thioesterase/thiol ester dehydrase-isomerase"/>
    <property type="match status" value="1"/>
</dbReference>
<dbReference type="InterPro" id="IPR039298">
    <property type="entry name" value="ACOT13"/>
</dbReference>
<protein>
    <recommendedName>
        <fullName evidence="20">Acyl-coenzyme A thioesterase 13</fullName>
    </recommendedName>
    <alternativeName>
        <fullName evidence="22">Hotdog-fold thioesterase superfamily member 2</fullName>
    </alternativeName>
    <alternativeName>
        <fullName evidence="21">Palmitoyl-CoA hydrolase</fullName>
    </alternativeName>
    <alternativeName>
        <fullName evidence="23">Thioesterase superfamily member 2</fullName>
    </alternativeName>
</protein>
<feature type="domain" description="Thioesterase" evidence="24">
    <location>
        <begin position="67"/>
        <end position="144"/>
    </location>
</feature>
<evidence type="ECO:0000256" key="18">
    <source>
        <dbReference type="ARBA" id="ARBA00058205"/>
    </source>
</evidence>
<name>A0A2B4RNK4_STYPI</name>
<dbReference type="InterPro" id="IPR029069">
    <property type="entry name" value="HotDog_dom_sf"/>
</dbReference>
<comment type="subunit">
    <text evidence="19">Homotetramer. Interacts with PCTP.</text>
</comment>
<sequence>MYAYISYHLEDRNMSTNVARNVIRQILASYRSTKGFDRVGRKIELLSMSEGKASFKMKVEESHQNPMGNLHGGMTATLIDMLTTVVTFTLPPHKPGVSVNLSISYLRPVPVGEDVTINAEVIKMGRTLVFTTGELLNKDGKLVAKASHTKFIGEGQPTPFTDKQES</sequence>
<dbReference type="Gene3D" id="3.10.129.10">
    <property type="entry name" value="Hotdog Thioesterase"/>
    <property type="match status" value="1"/>
</dbReference>
<comment type="catalytic activity">
    <reaction evidence="16">
        <text>hexanoyl-CoA + H2O = hexanoate + CoA + H(+)</text>
        <dbReference type="Rhea" id="RHEA:40115"/>
        <dbReference type="ChEBI" id="CHEBI:15377"/>
        <dbReference type="ChEBI" id="CHEBI:15378"/>
        <dbReference type="ChEBI" id="CHEBI:17120"/>
        <dbReference type="ChEBI" id="CHEBI:57287"/>
        <dbReference type="ChEBI" id="CHEBI:62620"/>
    </reaction>
    <physiologicalReaction direction="left-to-right" evidence="16">
        <dbReference type="Rhea" id="RHEA:40116"/>
    </physiologicalReaction>
</comment>
<dbReference type="GO" id="GO:0006629">
    <property type="term" value="P:lipid metabolic process"/>
    <property type="evidence" value="ECO:0007669"/>
    <property type="project" value="UniProtKB-KW"/>
</dbReference>
<evidence type="ECO:0000256" key="14">
    <source>
        <dbReference type="ARBA" id="ARBA00047969"/>
    </source>
</evidence>
<keyword evidence="11" id="KW-0206">Cytoskeleton</keyword>
<evidence type="ECO:0000256" key="10">
    <source>
        <dbReference type="ARBA" id="ARBA00023128"/>
    </source>
</evidence>
<dbReference type="GO" id="GO:0005634">
    <property type="term" value="C:nucleus"/>
    <property type="evidence" value="ECO:0007669"/>
    <property type="project" value="UniProtKB-SubCell"/>
</dbReference>
<dbReference type="FunFam" id="3.10.129.10:FF:000021">
    <property type="entry name" value="Acyl-coenzyme A thioesterase 13"/>
    <property type="match status" value="1"/>
</dbReference>
<evidence type="ECO:0000256" key="13">
    <source>
        <dbReference type="ARBA" id="ARBA00047588"/>
    </source>
</evidence>
<dbReference type="GO" id="GO:0005819">
    <property type="term" value="C:spindle"/>
    <property type="evidence" value="ECO:0007669"/>
    <property type="project" value="UniProtKB-SubCell"/>
</dbReference>
<evidence type="ECO:0000256" key="16">
    <source>
        <dbReference type="ARBA" id="ARBA00050199"/>
    </source>
</evidence>